<dbReference type="Proteomes" id="UP000321935">
    <property type="component" value="Unassembled WGS sequence"/>
</dbReference>
<dbReference type="InterPro" id="IPR051815">
    <property type="entry name" value="Molybdate_resp_trans_reg"/>
</dbReference>
<evidence type="ECO:0000313" key="2">
    <source>
        <dbReference type="Proteomes" id="UP000321935"/>
    </source>
</evidence>
<comment type="caution">
    <text evidence="1">The sequence shown here is derived from an EMBL/GenBank/DDBJ whole genome shotgun (WGS) entry which is preliminary data.</text>
</comment>
<dbReference type="AlphaFoldDB" id="A0A5C7AXM3"/>
<dbReference type="PANTHER" id="PTHR30432:SF1">
    <property type="entry name" value="DNA-BINDING TRANSCRIPTIONAL DUAL REGULATOR MODE"/>
    <property type="match status" value="1"/>
</dbReference>
<name>A0A5C7AXM3_9BACT</name>
<reference evidence="1 2" key="1">
    <citation type="submission" date="2019-08" db="EMBL/GenBank/DDBJ databases">
        <title>Genomes sequence of Algoriphagus aquimarinus ACAM450.</title>
        <authorList>
            <person name="Bowman J.P."/>
        </authorList>
    </citation>
    <scope>NUCLEOTIDE SEQUENCE [LARGE SCALE GENOMIC DNA]</scope>
    <source>
        <strain evidence="1 2">ACAM 450</strain>
    </source>
</reference>
<dbReference type="RefSeq" id="WP_146915525.1">
    <property type="nucleotide sequence ID" value="NZ_VORW01000002.1"/>
</dbReference>
<dbReference type="Gene3D" id="1.10.10.10">
    <property type="entry name" value="Winged helix-like DNA-binding domain superfamily/Winged helix DNA-binding domain"/>
    <property type="match status" value="1"/>
</dbReference>
<dbReference type="InterPro" id="IPR036390">
    <property type="entry name" value="WH_DNA-bd_sf"/>
</dbReference>
<sequence length="79" mass="8946">MNKEIRIRCWFEIDGIKFFSPGPARLLELIQSKGSLSGAAKKMGMSYKKVWDLVTDLNTRGQAPHVVSHKGEGREEKRS</sequence>
<gene>
    <name evidence="1" type="ORF">ESV85_05490</name>
</gene>
<dbReference type="OrthoDB" id="9805928at2"/>
<organism evidence="1 2">
    <name type="scientific">Algoriphagus aquimarinus</name>
    <dbReference type="NCBI Taxonomy" id="237018"/>
    <lineage>
        <taxon>Bacteria</taxon>
        <taxon>Pseudomonadati</taxon>
        <taxon>Bacteroidota</taxon>
        <taxon>Cytophagia</taxon>
        <taxon>Cytophagales</taxon>
        <taxon>Cyclobacteriaceae</taxon>
        <taxon>Algoriphagus</taxon>
    </lineage>
</organism>
<dbReference type="InterPro" id="IPR036388">
    <property type="entry name" value="WH-like_DNA-bd_sf"/>
</dbReference>
<evidence type="ECO:0000313" key="1">
    <source>
        <dbReference type="EMBL" id="TXE13428.1"/>
    </source>
</evidence>
<dbReference type="PANTHER" id="PTHR30432">
    <property type="entry name" value="TRANSCRIPTIONAL REGULATOR MODE"/>
    <property type="match status" value="1"/>
</dbReference>
<dbReference type="EMBL" id="VORW01000002">
    <property type="protein sequence ID" value="TXE13428.1"/>
    <property type="molecule type" value="Genomic_DNA"/>
</dbReference>
<protein>
    <submittedName>
        <fullName evidence="1">LysR family transcriptional regulator</fullName>
    </submittedName>
</protein>
<dbReference type="SUPFAM" id="SSF46785">
    <property type="entry name" value="Winged helix' DNA-binding domain"/>
    <property type="match status" value="1"/>
</dbReference>
<accession>A0A5C7AXM3</accession>
<proteinExistence type="predicted"/>